<evidence type="ECO:0000313" key="4">
    <source>
        <dbReference type="Proteomes" id="UP000710440"/>
    </source>
</evidence>
<feature type="signal peptide" evidence="2">
    <location>
        <begin position="1"/>
        <end position="19"/>
    </location>
</feature>
<evidence type="ECO:0000313" key="3">
    <source>
        <dbReference type="EMBL" id="GIJ98643.1"/>
    </source>
</evidence>
<dbReference type="Proteomes" id="UP000710440">
    <property type="component" value="Unassembled WGS sequence"/>
</dbReference>
<dbReference type="CDD" id="cd01846">
    <property type="entry name" value="fatty_acyltransferase_like"/>
    <property type="match status" value="1"/>
</dbReference>
<dbReference type="OrthoDB" id="1600564at2759"/>
<name>A0A9P3BTZ2_ASPVI</name>
<organism evidence="3 4">
    <name type="scientific">Aspergillus viridinutans</name>
    <dbReference type="NCBI Taxonomy" id="75553"/>
    <lineage>
        <taxon>Eukaryota</taxon>
        <taxon>Fungi</taxon>
        <taxon>Dikarya</taxon>
        <taxon>Ascomycota</taxon>
        <taxon>Pezizomycotina</taxon>
        <taxon>Eurotiomycetes</taxon>
        <taxon>Eurotiomycetidae</taxon>
        <taxon>Eurotiales</taxon>
        <taxon>Aspergillaceae</taxon>
        <taxon>Aspergillus</taxon>
        <taxon>Aspergillus subgen. Fumigati</taxon>
    </lineage>
</organism>
<dbReference type="InterPro" id="IPR001087">
    <property type="entry name" value="GDSL"/>
</dbReference>
<feature type="chain" id="PRO_5040199280" description="Lysophospholipase A" evidence="2">
    <location>
        <begin position="20"/>
        <end position="342"/>
    </location>
</feature>
<reference evidence="3 4" key="1">
    <citation type="submission" date="2021-02" db="EMBL/GenBank/DDBJ databases">
        <title>Pan-genome distribution and transcriptional activeness of fungal secondary metabolism genes in Aspergillus section Fumigati.</title>
        <authorList>
            <person name="Takahashi H."/>
            <person name="Umemura M."/>
            <person name="Ninomiya A."/>
            <person name="Kusuya Y."/>
            <person name="Urayama S."/>
            <person name="Shimizu M."/>
            <person name="Watanabe A."/>
            <person name="Kamei K."/>
            <person name="Yaguchi T."/>
            <person name="Hagiwara D."/>
        </authorList>
    </citation>
    <scope>NUCLEOTIDE SEQUENCE [LARGE SCALE GENOMIC DNA]</scope>
    <source>
        <strain evidence="3 4">IFM 47045</strain>
    </source>
</reference>
<keyword evidence="2" id="KW-0732">Signal</keyword>
<dbReference type="GeneID" id="66928743"/>
<dbReference type="Pfam" id="PF00657">
    <property type="entry name" value="Lipase_GDSL"/>
    <property type="match status" value="1"/>
</dbReference>
<dbReference type="GO" id="GO:0016788">
    <property type="term" value="F:hydrolase activity, acting on ester bonds"/>
    <property type="evidence" value="ECO:0007669"/>
    <property type="project" value="InterPro"/>
</dbReference>
<dbReference type="RefSeq" id="XP_043121830.1">
    <property type="nucleotide sequence ID" value="XM_043265895.1"/>
</dbReference>
<proteinExistence type="predicted"/>
<keyword evidence="4" id="KW-1185">Reference proteome</keyword>
<dbReference type="SUPFAM" id="SSF52266">
    <property type="entry name" value="SGNH hydrolase"/>
    <property type="match status" value="1"/>
</dbReference>
<protein>
    <recommendedName>
        <fullName evidence="5">Lysophospholipase A</fullName>
    </recommendedName>
</protein>
<comment type="caution">
    <text evidence="3">The sequence shown here is derived from an EMBL/GenBank/DDBJ whole genome shotgun (WGS) entry which is preliminary data.</text>
</comment>
<dbReference type="PANTHER" id="PTHR45648:SF85">
    <property type="entry name" value="A, PUTATIVE (AFU_ORTHOLOGUE AFUA_2G10760)-RELATED"/>
    <property type="match status" value="1"/>
</dbReference>
<accession>A0A9P3BTZ2</accession>
<evidence type="ECO:0008006" key="5">
    <source>
        <dbReference type="Google" id="ProtNLM"/>
    </source>
</evidence>
<evidence type="ECO:0000256" key="2">
    <source>
        <dbReference type="SAM" id="SignalP"/>
    </source>
</evidence>
<dbReference type="InterPro" id="IPR036514">
    <property type="entry name" value="SGNH_hydro_sf"/>
</dbReference>
<dbReference type="AlphaFoldDB" id="A0A9P3BTZ2"/>
<dbReference type="InterPro" id="IPR051058">
    <property type="entry name" value="GDSL_Est/Lipase"/>
</dbReference>
<dbReference type="Gene3D" id="3.40.50.1110">
    <property type="entry name" value="SGNH hydrolase"/>
    <property type="match status" value="1"/>
</dbReference>
<keyword evidence="1" id="KW-0378">Hydrolase</keyword>
<gene>
    <name evidence="3" type="ORF">Aspvir_000761</name>
</gene>
<dbReference type="EMBL" id="BOPL01000001">
    <property type="protein sequence ID" value="GIJ98643.1"/>
    <property type="molecule type" value="Genomic_DNA"/>
</dbReference>
<evidence type="ECO:0000256" key="1">
    <source>
        <dbReference type="ARBA" id="ARBA00022801"/>
    </source>
</evidence>
<sequence>MIAVTRNLALAALASVAVALPAQLSSKDAFDWDATGHLLAFGDSYTYVQGTHGHQNYSFIGDQLNFAYDGQTLLTNKIVQNQTATAEGGPNWVEFLTDCGVKKGLTSPLSCEKQLWDFAFAGADVSVEYTPLHHNYTVSLVNQVTQYEQYGHPVLGDIIHPSRTLIAIWIGVNDISDSAKYAVHFPTFYNSMMATLFASVQTLYNLGYRSYLFMNLPPLDRTPANQARSNPSPNATQITWFNDALAEHAQSFERAHADTTVHVFDAHTALSDMMDYPARYGIVNTTGFCAGYNQPDIETNYQAYGCPTPLDTYFWFNSGHLTSHVHEKLAEILEAQLKAWSR</sequence>
<dbReference type="PANTHER" id="PTHR45648">
    <property type="entry name" value="GDSL LIPASE/ACYLHYDROLASE FAMILY PROTEIN (AFU_ORTHOLOGUE AFUA_4G14700)"/>
    <property type="match status" value="1"/>
</dbReference>